<evidence type="ECO:0000313" key="2">
    <source>
        <dbReference type="Proteomes" id="UP000218263"/>
    </source>
</evidence>
<reference evidence="1 2" key="1">
    <citation type="submission" date="2015-12" db="EMBL/GenBank/DDBJ databases">
        <title>Genome sequence of Mucilaginibacter gotjawali.</title>
        <authorList>
            <person name="Lee J.S."/>
            <person name="Lee K.C."/>
            <person name="Kim K.K."/>
            <person name="Lee B.W."/>
        </authorList>
    </citation>
    <scope>NUCLEOTIDE SEQUENCE [LARGE SCALE GENOMIC DNA]</scope>
    <source>
        <strain evidence="1 2">SA3-7</strain>
    </source>
</reference>
<dbReference type="AlphaFoldDB" id="A0A0X8X280"/>
<dbReference type="Proteomes" id="UP000218263">
    <property type="component" value="Chromosome"/>
</dbReference>
<dbReference type="RefSeq" id="WP_096352166.1">
    <property type="nucleotide sequence ID" value="NZ_AP017313.1"/>
</dbReference>
<dbReference type="OrthoDB" id="793810at2"/>
<keyword evidence="2" id="KW-1185">Reference proteome</keyword>
<accession>A0A0X8X280</accession>
<dbReference type="EMBL" id="AP017313">
    <property type="protein sequence ID" value="BAU54275.1"/>
    <property type="molecule type" value="Genomic_DNA"/>
</dbReference>
<dbReference type="KEGG" id="mgot:MgSA37_02449"/>
<proteinExistence type="predicted"/>
<organism evidence="1 2">
    <name type="scientific">Mucilaginibacter gotjawali</name>
    <dbReference type="NCBI Taxonomy" id="1550579"/>
    <lineage>
        <taxon>Bacteria</taxon>
        <taxon>Pseudomonadati</taxon>
        <taxon>Bacteroidota</taxon>
        <taxon>Sphingobacteriia</taxon>
        <taxon>Sphingobacteriales</taxon>
        <taxon>Sphingobacteriaceae</taxon>
        <taxon>Mucilaginibacter</taxon>
    </lineage>
</organism>
<sequence>MYSVLDTKAVNDLSLMRHGWFNPEYELTDGFNIFCKMSYHWFSPIGTVVQSATDTWVFQRENIFTRSLVITDVDGRAIGKVTRERFSRKSTLSLNSGFQADFYAHPIFSRENIWESSTNGKIIEITSSLFSTRDGVRITPGTTPANLVPLLIFLGKHLIILRRRRKSRH</sequence>
<gene>
    <name evidence="1" type="ORF">MgSA37_02449</name>
</gene>
<name>A0A0X8X280_9SPHI</name>
<protein>
    <submittedName>
        <fullName evidence="1">Uncharacterized protein</fullName>
    </submittedName>
</protein>
<evidence type="ECO:0000313" key="1">
    <source>
        <dbReference type="EMBL" id="BAU54275.1"/>
    </source>
</evidence>